<name>A0A146KCV9_9EUKA</name>
<accession>A0A146KCV9</accession>
<dbReference type="EMBL" id="GDID01001946">
    <property type="protein sequence ID" value="JAP94660.1"/>
    <property type="molecule type" value="Transcribed_RNA"/>
</dbReference>
<organism evidence="1">
    <name type="scientific">Trepomonas sp. PC1</name>
    <dbReference type="NCBI Taxonomy" id="1076344"/>
    <lineage>
        <taxon>Eukaryota</taxon>
        <taxon>Metamonada</taxon>
        <taxon>Diplomonadida</taxon>
        <taxon>Hexamitidae</taxon>
        <taxon>Hexamitinae</taxon>
        <taxon>Trepomonas</taxon>
    </lineage>
</organism>
<feature type="non-terminal residue" evidence="1">
    <location>
        <position position="1"/>
    </location>
</feature>
<gene>
    <name evidence="1" type="ORF">TPC1_12609</name>
</gene>
<protein>
    <submittedName>
        <fullName evidence="1">Uncharacterized protein</fullName>
    </submittedName>
</protein>
<reference evidence="1" key="1">
    <citation type="submission" date="2015-07" db="EMBL/GenBank/DDBJ databases">
        <title>Adaptation to a free-living lifestyle via gene acquisitions in the diplomonad Trepomonas sp. PC1.</title>
        <authorList>
            <person name="Xu F."/>
            <person name="Jerlstrom-Hultqvist J."/>
            <person name="Kolisko M."/>
            <person name="Simpson A.G.B."/>
            <person name="Roger A.J."/>
            <person name="Svard S.G."/>
            <person name="Andersson J.O."/>
        </authorList>
    </citation>
    <scope>NUCLEOTIDE SEQUENCE</scope>
    <source>
        <strain evidence="1">PC1</strain>
    </source>
</reference>
<proteinExistence type="predicted"/>
<sequence length="193" mass="21762">SITLQNKSNLKPLYYELLLEEVQKQTELISLQSDQQKGEIGANEQLSIPFMVEALKIGQFSVKFAVRIIGGDVIYVPLKGTIEKPQLYIQQQSLKMTQPKTDVSEQCVRFETQQIALKDPITANAPFIQRFLINNTGKVPAEFFVDARAASSVEILESDGANMKIVTQSEMDEKVSKYSTMQVQQVSREKTTR</sequence>
<feature type="non-terminal residue" evidence="1">
    <location>
        <position position="193"/>
    </location>
</feature>
<evidence type="ECO:0000313" key="1">
    <source>
        <dbReference type="EMBL" id="JAP94660.1"/>
    </source>
</evidence>
<dbReference type="AlphaFoldDB" id="A0A146KCV9"/>